<keyword evidence="2" id="KW-1185">Reference proteome</keyword>
<dbReference type="InterPro" id="IPR045617">
    <property type="entry name" value="DUF6445"/>
</dbReference>
<sequence length="236" mass="26308">MSERALALNPRARWHVLKIGREKTCVLLVDDVFVDIAAVQSIACELEFDKEATTYYPGVRARCPDALREALLTMSSGIIRQAYGLSGYEGLADQGSWVSIASTPPDELHPLQCVPHFDSQRHTDFAIMLYASAQSFQGTGFYRHNPTGFENITPERWPVFEQSRQEYSSNGNPRAQAYFYGSNEEYTLMGKIDYKPNRLVIYPGTLLHSGLIDSSQTLSDSPVDGRLTVNVFAGVS</sequence>
<organism evidence="1 2">
    <name type="scientific">Alteromonas confluentis</name>
    <dbReference type="NCBI Taxonomy" id="1656094"/>
    <lineage>
        <taxon>Bacteria</taxon>
        <taxon>Pseudomonadati</taxon>
        <taxon>Pseudomonadota</taxon>
        <taxon>Gammaproteobacteria</taxon>
        <taxon>Alteromonadales</taxon>
        <taxon>Alteromonadaceae</taxon>
        <taxon>Alteromonas/Salinimonas group</taxon>
        <taxon>Alteromonas</taxon>
    </lineage>
</organism>
<proteinExistence type="predicted"/>
<gene>
    <name evidence="1" type="ORF">BFC18_02985</name>
</gene>
<accession>A0A1E7ZGG7</accession>
<dbReference type="Proteomes" id="UP000175691">
    <property type="component" value="Unassembled WGS sequence"/>
</dbReference>
<name>A0A1E7ZGG7_9ALTE</name>
<evidence type="ECO:0008006" key="3">
    <source>
        <dbReference type="Google" id="ProtNLM"/>
    </source>
</evidence>
<dbReference type="EMBL" id="MDHN01000004">
    <property type="protein sequence ID" value="OFC72532.1"/>
    <property type="molecule type" value="Genomic_DNA"/>
</dbReference>
<dbReference type="RefSeq" id="WP_070123446.1">
    <property type="nucleotide sequence ID" value="NZ_MDHN01000004.1"/>
</dbReference>
<protein>
    <recommendedName>
        <fullName evidence="3">Fe2OG dioxygenase domain-containing protein</fullName>
    </recommendedName>
</protein>
<dbReference type="STRING" id="1656094.BFC18_02985"/>
<reference evidence="1 2" key="1">
    <citation type="submission" date="2016-08" db="EMBL/GenBank/DDBJ databases">
        <authorList>
            <person name="Seilhamer J.J."/>
        </authorList>
    </citation>
    <scope>NUCLEOTIDE SEQUENCE [LARGE SCALE GENOMIC DNA]</scope>
    <source>
        <strain evidence="1 2">KCTC 42603</strain>
    </source>
</reference>
<dbReference type="Pfam" id="PF20043">
    <property type="entry name" value="DUF6445"/>
    <property type="match status" value="1"/>
</dbReference>
<evidence type="ECO:0000313" key="2">
    <source>
        <dbReference type="Proteomes" id="UP000175691"/>
    </source>
</evidence>
<comment type="caution">
    <text evidence="1">The sequence shown here is derived from an EMBL/GenBank/DDBJ whole genome shotgun (WGS) entry which is preliminary data.</text>
</comment>
<evidence type="ECO:0000313" key="1">
    <source>
        <dbReference type="EMBL" id="OFC72532.1"/>
    </source>
</evidence>
<dbReference type="AlphaFoldDB" id="A0A1E7ZGG7"/>
<dbReference type="OrthoDB" id="4048724at2"/>